<sequence>MEPAKISPFQLFVLILLFQLSSALLFPIGIEAKQNAWLAILIAMVGGFAIFFIYYALYSYYPDLLPTSYTQKILGNFFGKIVSFLYMLFILYSTARALRDFGEMLAVIGYPNTPLIINHFLLILVVIYAVHKGIEVIGRTGEILFVFIYVLAILGFIFIISSDLINLSNLKPFLEDGIFPVAKVALTQVVFFPFGPVFVYSMIFPYVNQSKKIKKASLLAIGLVGINLAISTLINISVLGVDKIERTQIPLLNTVQAIEIAEFLQRLDIFFMLSIIILGFFKVAIYFYVVVIGTADLFRIKKPAQLAFPLSFVVLFLSIVIANNALEHIEEGKAISSLYIDFPLQVMIPALLLLIAFFKNKKKKK</sequence>
<reference evidence="9 10" key="1">
    <citation type="submission" date="2021-03" db="EMBL/GenBank/DDBJ databases">
        <title>Antimicrobial resistance genes in bacteria isolated from Japanese honey, and their potential for conferring macrolide and lincosamide resistance in the American foulbrood pathogen Paenibacillus larvae.</title>
        <authorList>
            <person name="Okamoto M."/>
            <person name="Kumagai M."/>
            <person name="Kanamori H."/>
            <person name="Takamatsu D."/>
        </authorList>
    </citation>
    <scope>NUCLEOTIDE SEQUENCE [LARGE SCALE GENOMIC DNA]</scope>
    <source>
        <strain evidence="9 10">J8TS2</strain>
    </source>
</reference>
<proteinExistence type="inferred from homology"/>
<feature type="transmembrane region" description="Helical" evidence="8">
    <location>
        <begin position="36"/>
        <end position="61"/>
    </location>
</feature>
<feature type="transmembrane region" description="Helical" evidence="8">
    <location>
        <begin position="218"/>
        <end position="241"/>
    </location>
</feature>
<evidence type="ECO:0000313" key="10">
    <source>
        <dbReference type="Proteomes" id="UP000679950"/>
    </source>
</evidence>
<evidence type="ECO:0000256" key="6">
    <source>
        <dbReference type="ARBA" id="ARBA00022989"/>
    </source>
</evidence>
<keyword evidence="5 8" id="KW-0812">Transmembrane</keyword>
<comment type="similarity">
    <text evidence="2">Belongs to the amino acid-polyamine-organocation (APC) superfamily. Spore germination protein (SGP) (TC 2.A.3.9) family.</text>
</comment>
<dbReference type="RefSeq" id="WP_212967190.1">
    <property type="nucleotide sequence ID" value="NZ_BORB01000041.1"/>
</dbReference>
<feature type="transmembrane region" description="Helical" evidence="8">
    <location>
        <begin position="185"/>
        <end position="206"/>
    </location>
</feature>
<evidence type="ECO:0000256" key="1">
    <source>
        <dbReference type="ARBA" id="ARBA00004141"/>
    </source>
</evidence>
<evidence type="ECO:0000256" key="8">
    <source>
        <dbReference type="SAM" id="Phobius"/>
    </source>
</evidence>
<feature type="transmembrane region" description="Helical" evidence="8">
    <location>
        <begin position="269"/>
        <end position="294"/>
    </location>
</feature>
<feature type="transmembrane region" description="Helical" evidence="8">
    <location>
        <begin position="12"/>
        <end position="30"/>
    </location>
</feature>
<name>A0ABQ4KPR8_9BACI</name>
<organism evidence="9 10">
    <name type="scientific">Lederbergia ruris</name>
    <dbReference type="NCBI Taxonomy" id="217495"/>
    <lineage>
        <taxon>Bacteria</taxon>
        <taxon>Bacillati</taxon>
        <taxon>Bacillota</taxon>
        <taxon>Bacilli</taxon>
        <taxon>Bacillales</taxon>
        <taxon>Bacillaceae</taxon>
        <taxon>Lederbergia</taxon>
    </lineage>
</organism>
<feature type="transmembrane region" description="Helical" evidence="8">
    <location>
        <begin position="338"/>
        <end position="358"/>
    </location>
</feature>
<keyword evidence="4" id="KW-0309">Germination</keyword>
<protein>
    <submittedName>
        <fullName evidence="9">Spore germination protein KB</fullName>
    </submittedName>
</protein>
<comment type="subcellular location">
    <subcellularLocation>
        <location evidence="1">Membrane</location>
        <topology evidence="1">Multi-pass membrane protein</topology>
    </subcellularLocation>
</comment>
<dbReference type="InterPro" id="IPR004761">
    <property type="entry name" value="Spore_GerAB"/>
</dbReference>
<evidence type="ECO:0000313" key="9">
    <source>
        <dbReference type="EMBL" id="GIN59312.1"/>
    </source>
</evidence>
<dbReference type="Proteomes" id="UP000679950">
    <property type="component" value="Unassembled WGS sequence"/>
</dbReference>
<dbReference type="PANTHER" id="PTHR34975">
    <property type="entry name" value="SPORE GERMINATION PROTEIN A2"/>
    <property type="match status" value="1"/>
</dbReference>
<keyword evidence="6 8" id="KW-1133">Transmembrane helix</keyword>
<feature type="transmembrane region" description="Helical" evidence="8">
    <location>
        <begin position="143"/>
        <end position="165"/>
    </location>
</feature>
<evidence type="ECO:0000256" key="7">
    <source>
        <dbReference type="ARBA" id="ARBA00023136"/>
    </source>
</evidence>
<dbReference type="EMBL" id="BORB01000041">
    <property type="protein sequence ID" value="GIN59312.1"/>
    <property type="molecule type" value="Genomic_DNA"/>
</dbReference>
<evidence type="ECO:0000256" key="5">
    <source>
        <dbReference type="ARBA" id="ARBA00022692"/>
    </source>
</evidence>
<dbReference type="NCBIfam" id="TIGR00912">
    <property type="entry name" value="2A0309"/>
    <property type="match status" value="1"/>
</dbReference>
<dbReference type="Pfam" id="PF03845">
    <property type="entry name" value="Spore_permease"/>
    <property type="match status" value="1"/>
</dbReference>
<feature type="transmembrane region" description="Helical" evidence="8">
    <location>
        <begin position="73"/>
        <end position="95"/>
    </location>
</feature>
<feature type="transmembrane region" description="Helical" evidence="8">
    <location>
        <begin position="115"/>
        <end position="131"/>
    </location>
</feature>
<evidence type="ECO:0000256" key="3">
    <source>
        <dbReference type="ARBA" id="ARBA00022448"/>
    </source>
</evidence>
<keyword evidence="7 8" id="KW-0472">Membrane</keyword>
<keyword evidence="3" id="KW-0813">Transport</keyword>
<comment type="caution">
    <text evidence="9">The sequence shown here is derived from an EMBL/GenBank/DDBJ whole genome shotgun (WGS) entry which is preliminary data.</text>
</comment>
<evidence type="ECO:0000256" key="2">
    <source>
        <dbReference type="ARBA" id="ARBA00007998"/>
    </source>
</evidence>
<accession>A0ABQ4KPR8</accession>
<gene>
    <name evidence="9" type="primary">gerKB</name>
    <name evidence="9" type="ORF">J8TS2_36310</name>
</gene>
<evidence type="ECO:0000256" key="4">
    <source>
        <dbReference type="ARBA" id="ARBA00022544"/>
    </source>
</evidence>
<feature type="transmembrane region" description="Helical" evidence="8">
    <location>
        <begin position="306"/>
        <end position="326"/>
    </location>
</feature>
<dbReference type="PANTHER" id="PTHR34975:SF2">
    <property type="entry name" value="SPORE GERMINATION PROTEIN A2"/>
    <property type="match status" value="1"/>
</dbReference>
<keyword evidence="10" id="KW-1185">Reference proteome</keyword>